<organism evidence="1">
    <name type="scientific">Oppiella nova</name>
    <dbReference type="NCBI Taxonomy" id="334625"/>
    <lineage>
        <taxon>Eukaryota</taxon>
        <taxon>Metazoa</taxon>
        <taxon>Ecdysozoa</taxon>
        <taxon>Arthropoda</taxon>
        <taxon>Chelicerata</taxon>
        <taxon>Arachnida</taxon>
        <taxon>Acari</taxon>
        <taxon>Acariformes</taxon>
        <taxon>Sarcoptiformes</taxon>
        <taxon>Oribatida</taxon>
        <taxon>Brachypylina</taxon>
        <taxon>Oppioidea</taxon>
        <taxon>Oppiidae</taxon>
        <taxon>Oppiella</taxon>
    </lineage>
</organism>
<evidence type="ECO:0000313" key="1">
    <source>
        <dbReference type="EMBL" id="CAD7663723.1"/>
    </source>
</evidence>
<evidence type="ECO:0000313" key="2">
    <source>
        <dbReference type="Proteomes" id="UP000728032"/>
    </source>
</evidence>
<dbReference type="EMBL" id="OC948949">
    <property type="protein sequence ID" value="CAD7663723.1"/>
    <property type="molecule type" value="Genomic_DNA"/>
</dbReference>
<accession>A0A7R9R044</accession>
<sequence>MYSKLEEMRNQFRERLTLRPEESKIHFIKVEHQGNNNNNNDYYPKVASNVTNVSKISNIGHNLKDNTNPFVSTKLSENRSAYKPITRQTVTSDKSLAKNVINKEPKRYTDWNNNLKTSSKLTTNGNKYGNKELLRTPKRPNVSAIRPARPIASTKRQLRGTGRVSFEGTPCRFCGRYFALTERLEKHESVCTRNSAINESKYRFDSMKQRFKGKPNEYLKFYEDSLANKEEEVPKKWNWRQKHEYCLATIRAARGDTYSGPTTSEITASTQQQCDYCKRRFNDDAIK</sequence>
<protein>
    <submittedName>
        <fullName evidence="1">Uncharacterized protein</fullName>
    </submittedName>
</protein>
<dbReference type="PANTHER" id="PTHR13555">
    <property type="entry name" value="C2H2 ZINC FINGER CGI-62-RELATED"/>
    <property type="match status" value="1"/>
</dbReference>
<proteinExistence type="predicted"/>
<keyword evidence="2" id="KW-1185">Reference proteome</keyword>
<dbReference type="Pfam" id="PF13913">
    <property type="entry name" value="zf-C2HC_2"/>
    <property type="match status" value="2"/>
</dbReference>
<dbReference type="EMBL" id="CAJPVJ010034124">
    <property type="protein sequence ID" value="CAG2180860.1"/>
    <property type="molecule type" value="Genomic_DNA"/>
</dbReference>
<gene>
    <name evidence="1" type="ORF">ONB1V03_LOCUS20281</name>
</gene>
<dbReference type="InterPro" id="IPR026319">
    <property type="entry name" value="ZC2HC1A/B-like"/>
</dbReference>
<name>A0A7R9R044_9ACAR</name>
<dbReference type="Proteomes" id="UP000728032">
    <property type="component" value="Unassembled WGS sequence"/>
</dbReference>
<dbReference type="OrthoDB" id="6423771at2759"/>
<reference evidence="1" key="1">
    <citation type="submission" date="2020-11" db="EMBL/GenBank/DDBJ databases">
        <authorList>
            <person name="Tran Van P."/>
        </authorList>
    </citation>
    <scope>NUCLEOTIDE SEQUENCE</scope>
</reference>
<dbReference type="AlphaFoldDB" id="A0A7R9R044"/>
<feature type="non-terminal residue" evidence="1">
    <location>
        <position position="1"/>
    </location>
</feature>